<dbReference type="InterPro" id="IPR017981">
    <property type="entry name" value="GPCR_2-like_7TM"/>
</dbReference>
<dbReference type="InterPro" id="IPR023311">
    <property type="entry name" value="Methusela_ecto_dom_2"/>
</dbReference>
<reference evidence="14" key="2">
    <citation type="submission" date="2022-10" db="EMBL/GenBank/DDBJ databases">
        <authorList>
            <consortium name="ENA_rothamsted_submissions"/>
            <consortium name="culmorum"/>
            <person name="King R."/>
        </authorList>
    </citation>
    <scope>NUCLEOTIDE SEQUENCE</scope>
</reference>
<evidence type="ECO:0000256" key="3">
    <source>
        <dbReference type="ARBA" id="ARBA00022475"/>
    </source>
</evidence>
<dbReference type="Proteomes" id="UP001153620">
    <property type="component" value="Chromosome 2"/>
</dbReference>
<feature type="transmembrane region" description="Helical" evidence="11">
    <location>
        <begin position="194"/>
        <end position="217"/>
    </location>
</feature>
<keyword evidence="7" id="KW-0297">G-protein coupled receptor</keyword>
<organism evidence="14 15">
    <name type="scientific">Chironomus riparius</name>
    <dbReference type="NCBI Taxonomy" id="315576"/>
    <lineage>
        <taxon>Eukaryota</taxon>
        <taxon>Metazoa</taxon>
        <taxon>Ecdysozoa</taxon>
        <taxon>Arthropoda</taxon>
        <taxon>Hexapoda</taxon>
        <taxon>Insecta</taxon>
        <taxon>Pterygota</taxon>
        <taxon>Neoptera</taxon>
        <taxon>Endopterygota</taxon>
        <taxon>Diptera</taxon>
        <taxon>Nematocera</taxon>
        <taxon>Chironomoidea</taxon>
        <taxon>Chironomidae</taxon>
        <taxon>Chironominae</taxon>
        <taxon>Chironomus</taxon>
    </lineage>
</organism>
<keyword evidence="3" id="KW-1003">Cell membrane</keyword>
<evidence type="ECO:0000256" key="9">
    <source>
        <dbReference type="ARBA" id="ARBA00023170"/>
    </source>
</evidence>
<dbReference type="SUPFAM" id="SSF63877">
    <property type="entry name" value="Methuselah ectodomain"/>
    <property type="match status" value="1"/>
</dbReference>
<comment type="similarity">
    <text evidence="2">Belongs to the G-protein coupled receptor 2 family. Mth subfamily.</text>
</comment>
<keyword evidence="6 11" id="KW-1133">Transmembrane helix</keyword>
<feature type="transmembrane region" description="Helical" evidence="11">
    <location>
        <begin position="229"/>
        <end position="246"/>
    </location>
</feature>
<keyword evidence="15" id="KW-1185">Reference proteome</keyword>
<feature type="transmembrane region" description="Helical" evidence="11">
    <location>
        <begin position="258"/>
        <end position="277"/>
    </location>
</feature>
<dbReference type="PANTHER" id="PTHR47154:SF2">
    <property type="entry name" value="G-PROTEIN COUPLED RECEPTOR MTH-RELATED"/>
    <property type="match status" value="1"/>
</dbReference>
<dbReference type="Gene3D" id="2.170.180.11">
    <property type="entry name" value="Methuselah ectodomain, domain 2"/>
    <property type="match status" value="1"/>
</dbReference>
<evidence type="ECO:0000256" key="1">
    <source>
        <dbReference type="ARBA" id="ARBA00004651"/>
    </source>
</evidence>
<gene>
    <name evidence="14" type="ORF">CHIRRI_LOCUS8641</name>
</gene>
<evidence type="ECO:0000256" key="6">
    <source>
        <dbReference type="ARBA" id="ARBA00022989"/>
    </source>
</evidence>
<protein>
    <recommendedName>
        <fullName evidence="13">G-protein coupled receptors family 2 profile 2 domain-containing protein</fullName>
    </recommendedName>
</protein>
<comment type="subcellular location">
    <subcellularLocation>
        <location evidence="1">Cell membrane</location>
        <topology evidence="1">Multi-pass membrane protein</topology>
    </subcellularLocation>
</comment>
<dbReference type="GO" id="GO:0007166">
    <property type="term" value="P:cell surface receptor signaling pathway"/>
    <property type="evidence" value="ECO:0007669"/>
    <property type="project" value="InterPro"/>
</dbReference>
<dbReference type="PROSITE" id="PS50261">
    <property type="entry name" value="G_PROTEIN_RECEP_F2_4"/>
    <property type="match status" value="1"/>
</dbReference>
<dbReference type="Gene3D" id="2.30.160.11">
    <property type="match status" value="1"/>
</dbReference>
<dbReference type="OrthoDB" id="6134459at2759"/>
<feature type="transmembrane region" description="Helical" evidence="11">
    <location>
        <begin position="346"/>
        <end position="365"/>
    </location>
</feature>
<dbReference type="InterPro" id="IPR044860">
    <property type="entry name" value="Methusela_ecto_dom_1"/>
</dbReference>
<dbReference type="InterPro" id="IPR010596">
    <property type="entry name" value="Methuselah_N_dom"/>
</dbReference>
<dbReference type="GO" id="GO:0008528">
    <property type="term" value="F:G protein-coupled peptide receptor activity"/>
    <property type="evidence" value="ECO:0007669"/>
    <property type="project" value="TreeGrafter"/>
</dbReference>
<dbReference type="EMBL" id="OU895878">
    <property type="protein sequence ID" value="CAG9805773.1"/>
    <property type="molecule type" value="Genomic_DNA"/>
</dbReference>
<dbReference type="InterPro" id="IPR036272">
    <property type="entry name" value="Methuselah_N_sf"/>
</dbReference>
<dbReference type="InterPro" id="IPR000832">
    <property type="entry name" value="GPCR_2_secretin-like"/>
</dbReference>
<dbReference type="InterPro" id="IPR051384">
    <property type="entry name" value="Mth_GPCR"/>
</dbReference>
<feature type="signal peptide" evidence="12">
    <location>
        <begin position="1"/>
        <end position="18"/>
    </location>
</feature>
<evidence type="ECO:0000256" key="11">
    <source>
        <dbReference type="SAM" id="Phobius"/>
    </source>
</evidence>
<feature type="transmembrane region" description="Helical" evidence="11">
    <location>
        <begin position="297"/>
        <end position="318"/>
    </location>
</feature>
<evidence type="ECO:0000256" key="10">
    <source>
        <dbReference type="ARBA" id="ARBA00023224"/>
    </source>
</evidence>
<dbReference type="GO" id="GO:0005886">
    <property type="term" value="C:plasma membrane"/>
    <property type="evidence" value="ECO:0007669"/>
    <property type="project" value="UniProtKB-SubCell"/>
</dbReference>
<reference evidence="14" key="1">
    <citation type="submission" date="2022-01" db="EMBL/GenBank/DDBJ databases">
        <authorList>
            <person name="King R."/>
        </authorList>
    </citation>
    <scope>NUCLEOTIDE SEQUENCE</scope>
</reference>
<keyword evidence="5 12" id="KW-0732">Signal</keyword>
<evidence type="ECO:0000256" key="12">
    <source>
        <dbReference type="SAM" id="SignalP"/>
    </source>
</evidence>
<evidence type="ECO:0000313" key="14">
    <source>
        <dbReference type="EMBL" id="CAG9805773.1"/>
    </source>
</evidence>
<keyword evidence="4 11" id="KW-0812">Transmembrane</keyword>
<dbReference type="PANTHER" id="PTHR47154">
    <property type="entry name" value="G-PROTEIN COUPLED RECEPTOR MTH-RELATED"/>
    <property type="match status" value="1"/>
</dbReference>
<dbReference type="AlphaFoldDB" id="A0A9N9RZI1"/>
<accession>A0A9N9RZI1</accession>
<feature type="transmembrane region" description="Helical" evidence="11">
    <location>
        <begin position="429"/>
        <end position="451"/>
    </location>
</feature>
<dbReference type="CDD" id="cd15039">
    <property type="entry name" value="7tmB3_Methuselah-like"/>
    <property type="match status" value="1"/>
</dbReference>
<dbReference type="PRINTS" id="PR00249">
    <property type="entry name" value="GPCRSECRETIN"/>
</dbReference>
<feature type="chain" id="PRO_5040171547" description="G-protein coupled receptors family 2 profile 2 domain-containing protein" evidence="12">
    <location>
        <begin position="19"/>
        <end position="492"/>
    </location>
</feature>
<evidence type="ECO:0000259" key="13">
    <source>
        <dbReference type="PROSITE" id="PS50261"/>
    </source>
</evidence>
<dbReference type="Gene3D" id="1.20.1070.10">
    <property type="entry name" value="Rhodopsin 7-helix transmembrane proteins"/>
    <property type="match status" value="1"/>
</dbReference>
<evidence type="ECO:0000256" key="7">
    <source>
        <dbReference type="ARBA" id="ARBA00023040"/>
    </source>
</evidence>
<proteinExistence type="inferred from homology"/>
<dbReference type="Pfam" id="PF00002">
    <property type="entry name" value="7tm_2"/>
    <property type="match status" value="1"/>
</dbReference>
<feature type="transmembrane region" description="Helical" evidence="11">
    <location>
        <begin position="396"/>
        <end position="417"/>
    </location>
</feature>
<evidence type="ECO:0000313" key="15">
    <source>
        <dbReference type="Proteomes" id="UP001153620"/>
    </source>
</evidence>
<keyword evidence="8 11" id="KW-0472">Membrane</keyword>
<evidence type="ECO:0000256" key="2">
    <source>
        <dbReference type="ARBA" id="ARBA00008979"/>
    </source>
</evidence>
<feature type="domain" description="G-protein coupled receptors family 2 profile 2" evidence="13">
    <location>
        <begin position="193"/>
        <end position="453"/>
    </location>
</feature>
<keyword evidence="10" id="KW-0807">Transducer</keyword>
<evidence type="ECO:0000256" key="5">
    <source>
        <dbReference type="ARBA" id="ARBA00022729"/>
    </source>
</evidence>
<dbReference type="Pfam" id="PF06652">
    <property type="entry name" value="Methuselah_N"/>
    <property type="match status" value="1"/>
</dbReference>
<keyword evidence="9" id="KW-0675">Receptor</keyword>
<evidence type="ECO:0000256" key="8">
    <source>
        <dbReference type="ARBA" id="ARBA00023136"/>
    </source>
</evidence>
<name>A0A9N9RZI1_9DIPT</name>
<evidence type="ECO:0000256" key="4">
    <source>
        <dbReference type="ARBA" id="ARBA00022692"/>
    </source>
</evidence>
<sequence length="492" mass="57246">MLRIFVFNLLLICPLVKASISCDFIDTVNITGGYKDLNQNFIYKSEVYPHGTYQEFSYVEDFFKTRVSVDPHIRGCICNFKPCIRLCCQGDDKNIPHCSESTKFTVLNEDSEEKTINLEDNKYGVLVGRSCKDMFEVENQTPWKLQKNGSLQSSDGYFDYNKFCFGISNESVAVPYACFEEDDMSAHHRHETELIVHTVGMLISIPFLIITFFIYALIPELRNLHGKSLMCYILALILVNSLLLYAKHNNIEKFEALVLYYSIFLTFFWMNVLCYDIWRVSRSNISNRSLRGEQKTFLKYCLYGFGCPLLITVIAVLIDHFKPFHNDYHPLFGQFGLMHHNKKTKAIYVNIPILILTLVNVVLFVDTSRRVWSALDSGIDKKSDKRKEMFRKRFSICLRLFIIMGVIWLMESISFFSTDYSERTSFKHTFFQITDFISCIQGLLIFIVCISDKRTRKLITKRCRSPKSSTDDGITYEADFENNDESLNVMVY</sequence>